<dbReference type="GeneID" id="35603838"/>
<protein>
    <submittedName>
        <fullName evidence="1">Uncharacterized protein</fullName>
    </submittedName>
</protein>
<keyword evidence="2" id="KW-1185">Reference proteome</keyword>
<proteinExistence type="predicted"/>
<evidence type="ECO:0000313" key="2">
    <source>
        <dbReference type="Proteomes" id="UP000225277"/>
    </source>
</evidence>
<name>A0A2D3UYA3_9PEZI</name>
<gene>
    <name evidence="1" type="ORF">RCC_08757</name>
</gene>
<dbReference type="EMBL" id="FJUY01000015">
    <property type="protein sequence ID" value="CZT23047.1"/>
    <property type="molecule type" value="Genomic_DNA"/>
</dbReference>
<reference evidence="1 2" key="1">
    <citation type="submission" date="2016-03" db="EMBL/GenBank/DDBJ databases">
        <authorList>
            <person name="Ploux O."/>
        </authorList>
    </citation>
    <scope>NUCLEOTIDE SEQUENCE [LARGE SCALE GENOMIC DNA]</scope>
    <source>
        <strain evidence="1 2">URUG2</strain>
    </source>
</reference>
<accession>A0A2D3UYA3</accession>
<dbReference type="AlphaFoldDB" id="A0A2D3UYA3"/>
<organism evidence="1 2">
    <name type="scientific">Ramularia collo-cygni</name>
    <dbReference type="NCBI Taxonomy" id="112498"/>
    <lineage>
        <taxon>Eukaryota</taxon>
        <taxon>Fungi</taxon>
        <taxon>Dikarya</taxon>
        <taxon>Ascomycota</taxon>
        <taxon>Pezizomycotina</taxon>
        <taxon>Dothideomycetes</taxon>
        <taxon>Dothideomycetidae</taxon>
        <taxon>Mycosphaerellales</taxon>
        <taxon>Mycosphaerellaceae</taxon>
        <taxon>Ramularia</taxon>
    </lineage>
</organism>
<sequence length="308" mass="35214">MKFDCNWCHGGCWKPEHEAPHLAQTYLAGPSTRLALIHKRKLLKAATENEIEATGLRTMEVLSKLLAHEVALSHEMRDMTYEPASLTTLPNELQRKILSYVVSIEQISSSEIYDMNIIDYIFGQQKFCPPMKGLIDPARASKALFTAAISTLLEEDTVTTAVFFACVGRRNSLSLTTHRFCISFDGLKQHVRRLVVSFVPHLYARDSYWLPTILERCLKLIPKINQLYPRLSSLFFQAPYLTPLGFWETSNHHMIAKKATLEVLRTLRGLKLRRATLQVPNLPKQDCNAEDFEETFLVAYDAYYTSQV</sequence>
<dbReference type="Proteomes" id="UP000225277">
    <property type="component" value="Unassembled WGS sequence"/>
</dbReference>
<evidence type="ECO:0000313" key="1">
    <source>
        <dbReference type="EMBL" id="CZT23047.1"/>
    </source>
</evidence>
<dbReference type="RefSeq" id="XP_023629771.1">
    <property type="nucleotide sequence ID" value="XM_023774003.1"/>
</dbReference>